<reference evidence="2 3" key="1">
    <citation type="journal article" date="2019" name="Int. J. Syst. Evol. Microbiol.">
        <title>The Global Catalogue of Microorganisms (GCM) 10K type strain sequencing project: providing services to taxonomists for standard genome sequencing and annotation.</title>
        <authorList>
            <consortium name="The Broad Institute Genomics Platform"/>
            <consortium name="The Broad Institute Genome Sequencing Center for Infectious Disease"/>
            <person name="Wu L."/>
            <person name="Ma J."/>
        </authorList>
    </citation>
    <scope>NUCLEOTIDE SEQUENCE [LARGE SCALE GENOMIC DNA]</scope>
    <source>
        <strain evidence="2 3">JCM 15421</strain>
    </source>
</reference>
<accession>A0ABN1IJB8</accession>
<dbReference type="RefSeq" id="WP_343790536.1">
    <property type="nucleotide sequence ID" value="NZ_BAAAEU010000008.1"/>
</dbReference>
<protein>
    <submittedName>
        <fullName evidence="2">Uncharacterized protein</fullName>
    </submittedName>
</protein>
<evidence type="ECO:0000256" key="1">
    <source>
        <dbReference type="SAM" id="MobiDB-lite"/>
    </source>
</evidence>
<sequence>MDEAEFGVSATQALSSILSKLGATPVDETKVNHDDGEEEDPLDRFFCKPN</sequence>
<organism evidence="2 3">
    <name type="scientific">Dokdonella soli</name>
    <dbReference type="NCBI Taxonomy" id="529810"/>
    <lineage>
        <taxon>Bacteria</taxon>
        <taxon>Pseudomonadati</taxon>
        <taxon>Pseudomonadota</taxon>
        <taxon>Gammaproteobacteria</taxon>
        <taxon>Lysobacterales</taxon>
        <taxon>Rhodanobacteraceae</taxon>
        <taxon>Dokdonella</taxon>
    </lineage>
</organism>
<feature type="region of interest" description="Disordered" evidence="1">
    <location>
        <begin position="27"/>
        <end position="50"/>
    </location>
</feature>
<dbReference type="EMBL" id="BAAAEU010000008">
    <property type="protein sequence ID" value="GAA0715266.1"/>
    <property type="molecule type" value="Genomic_DNA"/>
</dbReference>
<name>A0ABN1IJB8_9GAMM</name>
<keyword evidence="3" id="KW-1185">Reference proteome</keyword>
<comment type="caution">
    <text evidence="2">The sequence shown here is derived from an EMBL/GenBank/DDBJ whole genome shotgun (WGS) entry which is preliminary data.</text>
</comment>
<gene>
    <name evidence="2" type="ORF">GCM10009105_20600</name>
</gene>
<evidence type="ECO:0000313" key="2">
    <source>
        <dbReference type="EMBL" id="GAA0715266.1"/>
    </source>
</evidence>
<dbReference type="Proteomes" id="UP001501523">
    <property type="component" value="Unassembled WGS sequence"/>
</dbReference>
<proteinExistence type="predicted"/>
<evidence type="ECO:0000313" key="3">
    <source>
        <dbReference type="Proteomes" id="UP001501523"/>
    </source>
</evidence>